<dbReference type="Proteomes" id="UP000016922">
    <property type="component" value="Unassembled WGS sequence"/>
</dbReference>
<feature type="signal peptide" evidence="2">
    <location>
        <begin position="1"/>
        <end position="18"/>
    </location>
</feature>
<dbReference type="KEGG" id="glz:GLAREA_05777"/>
<feature type="compositionally biased region" description="Polar residues" evidence="1">
    <location>
        <begin position="245"/>
        <end position="257"/>
    </location>
</feature>
<organism evidence="3 4">
    <name type="scientific">Glarea lozoyensis (strain ATCC 20868 / MF5171)</name>
    <dbReference type="NCBI Taxonomy" id="1116229"/>
    <lineage>
        <taxon>Eukaryota</taxon>
        <taxon>Fungi</taxon>
        <taxon>Dikarya</taxon>
        <taxon>Ascomycota</taxon>
        <taxon>Pezizomycotina</taxon>
        <taxon>Leotiomycetes</taxon>
        <taxon>Helotiales</taxon>
        <taxon>Helotiaceae</taxon>
        <taxon>Glarea</taxon>
    </lineage>
</organism>
<proteinExistence type="predicted"/>
<evidence type="ECO:0000256" key="1">
    <source>
        <dbReference type="SAM" id="MobiDB-lite"/>
    </source>
</evidence>
<dbReference type="EMBL" id="KE145353">
    <property type="protein sequence ID" value="EPE36439.1"/>
    <property type="molecule type" value="Genomic_DNA"/>
</dbReference>
<gene>
    <name evidence="3" type="ORF">GLAREA_05777</name>
</gene>
<feature type="compositionally biased region" description="Low complexity" evidence="1">
    <location>
        <begin position="193"/>
        <end position="244"/>
    </location>
</feature>
<name>S3DH19_GLAL2</name>
<evidence type="ECO:0000313" key="3">
    <source>
        <dbReference type="EMBL" id="EPE36439.1"/>
    </source>
</evidence>
<evidence type="ECO:0000313" key="4">
    <source>
        <dbReference type="Proteomes" id="UP000016922"/>
    </source>
</evidence>
<protein>
    <submittedName>
        <fullName evidence="3">Uncharacterized protein</fullName>
    </submittedName>
</protein>
<dbReference type="AlphaFoldDB" id="S3DH19"/>
<feature type="compositionally biased region" description="Low complexity" evidence="1">
    <location>
        <begin position="34"/>
        <end position="43"/>
    </location>
</feature>
<dbReference type="GeneID" id="19464831"/>
<sequence length="257" mass="27306">MWLNAITLLLAYPKYARSESLNPGCVNPELHEASQTSSSISSQYNETSRGRPTTTAAPYAFSNSSTLGLSAMIHDVCTHWTLESSNDHLSPSFRPVATFPCSSGASAHSYSALTTPTAPLNITVPSTTFQTLTTTTLSHDSPYNHTSTDQISSFSVNVTASFESERIRVTSEMSSLSWVWSSMTAHKYDEKSSTTSSSNPPSTSTTSASTASSSTTSASTTTTSLSGITLTSTTATSSNSHTTTIKQADTYTKGQIR</sequence>
<keyword evidence="2" id="KW-0732">Signal</keyword>
<feature type="compositionally biased region" description="Polar residues" evidence="1">
    <location>
        <begin position="44"/>
        <end position="55"/>
    </location>
</feature>
<feature type="chain" id="PRO_5004508388" evidence="2">
    <location>
        <begin position="19"/>
        <end position="257"/>
    </location>
</feature>
<accession>S3DH19</accession>
<evidence type="ECO:0000256" key="2">
    <source>
        <dbReference type="SAM" id="SignalP"/>
    </source>
</evidence>
<dbReference type="RefSeq" id="XP_008077257.1">
    <property type="nucleotide sequence ID" value="XM_008079066.1"/>
</dbReference>
<reference evidence="3 4" key="1">
    <citation type="journal article" date="2013" name="BMC Genomics">
        <title>Genomics-driven discovery of the pneumocandin biosynthetic gene cluster in the fungus Glarea lozoyensis.</title>
        <authorList>
            <person name="Chen L."/>
            <person name="Yue Q."/>
            <person name="Zhang X."/>
            <person name="Xiang M."/>
            <person name="Wang C."/>
            <person name="Li S."/>
            <person name="Che Y."/>
            <person name="Ortiz-Lopez F.J."/>
            <person name="Bills G.F."/>
            <person name="Liu X."/>
            <person name="An Z."/>
        </authorList>
    </citation>
    <scope>NUCLEOTIDE SEQUENCE [LARGE SCALE GENOMIC DNA]</scope>
    <source>
        <strain evidence="4">ATCC 20868 / MF5171</strain>
    </source>
</reference>
<feature type="region of interest" description="Disordered" evidence="1">
    <location>
        <begin position="27"/>
        <end position="55"/>
    </location>
</feature>
<keyword evidence="4" id="KW-1185">Reference proteome</keyword>
<feature type="region of interest" description="Disordered" evidence="1">
    <location>
        <begin position="189"/>
        <end position="257"/>
    </location>
</feature>
<dbReference type="HOGENOM" id="CLU_1082012_0_0_1"/>